<gene>
    <name evidence="2" type="ORF">MAGMO_0923</name>
</gene>
<dbReference type="InterPro" id="IPR029063">
    <property type="entry name" value="SAM-dependent_MTases_sf"/>
</dbReference>
<dbReference type="Pfam" id="PF08241">
    <property type="entry name" value="Methyltransf_11"/>
    <property type="match status" value="1"/>
</dbReference>
<reference evidence="2" key="1">
    <citation type="submission" date="2015-04" db="EMBL/GenBank/DDBJ databases">
        <authorList>
            <person name="Syromyatnikov M.Y."/>
            <person name="Popov V.N."/>
        </authorList>
    </citation>
    <scope>NUCLEOTIDE SEQUENCE</scope>
    <source>
        <strain evidence="2">MO-1</strain>
    </source>
</reference>
<dbReference type="GO" id="GO:0008757">
    <property type="term" value="F:S-adenosylmethionine-dependent methyltransferase activity"/>
    <property type="evidence" value="ECO:0007669"/>
    <property type="project" value="InterPro"/>
</dbReference>
<dbReference type="EMBL" id="LO017727">
    <property type="protein sequence ID" value="CRH05122.1"/>
    <property type="molecule type" value="Genomic_DNA"/>
</dbReference>
<dbReference type="AlphaFoldDB" id="A0A1S7LDV3"/>
<accession>A0A1S7LDV3</accession>
<name>A0A1S7LDV3_MAGMO</name>
<dbReference type="Gene3D" id="3.40.50.150">
    <property type="entry name" value="Vaccinia Virus protein VP39"/>
    <property type="match status" value="1"/>
</dbReference>
<proteinExistence type="predicted"/>
<protein>
    <recommendedName>
        <fullName evidence="1">Methyltransferase type 11 domain-containing protein</fullName>
    </recommendedName>
</protein>
<dbReference type="SUPFAM" id="SSF53335">
    <property type="entry name" value="S-adenosyl-L-methionine-dependent methyltransferases"/>
    <property type="match status" value="1"/>
</dbReference>
<feature type="domain" description="Methyltransferase type 11" evidence="1">
    <location>
        <begin position="53"/>
        <end position="140"/>
    </location>
</feature>
<evidence type="ECO:0000313" key="2">
    <source>
        <dbReference type="EMBL" id="CRH05122.1"/>
    </source>
</evidence>
<organism evidence="2">
    <name type="scientific">Magnetococcus massalia (strain MO-1)</name>
    <dbReference type="NCBI Taxonomy" id="451514"/>
    <lineage>
        <taxon>Bacteria</taxon>
        <taxon>Pseudomonadati</taxon>
        <taxon>Pseudomonadota</taxon>
        <taxon>Magnetococcia</taxon>
        <taxon>Magnetococcales</taxon>
        <taxon>Magnetococcaceae</taxon>
        <taxon>Magnetococcus</taxon>
    </lineage>
</organism>
<dbReference type="InterPro" id="IPR013216">
    <property type="entry name" value="Methyltransf_11"/>
</dbReference>
<sequence length="209" mass="23661">MAFDEESATADELWAWYVKEYESQSGIVAKLYDNFFAKLQQMLQGVPQQASVLEVGAGPCYSSRRIHAMLEGQTFAASEYDQRLVGKLQEQQLPFPVTQENVTELSFADNSFHTVICLEVLEHVADYEQALQELFRVAEHQVILSVPNEPLWRFLNMVRGSYLSDWGNTPGHINHWSPGALKRLVANHGEVVRLSRPLPWAMVQVNSPG</sequence>
<evidence type="ECO:0000259" key="1">
    <source>
        <dbReference type="Pfam" id="PF08241"/>
    </source>
</evidence>